<gene>
    <name evidence="1" type="ORF">METZ01_LOCUS298940</name>
</gene>
<reference evidence="1" key="1">
    <citation type="submission" date="2018-05" db="EMBL/GenBank/DDBJ databases">
        <authorList>
            <person name="Lanie J.A."/>
            <person name="Ng W.-L."/>
            <person name="Kazmierczak K.M."/>
            <person name="Andrzejewski T.M."/>
            <person name="Davidsen T.M."/>
            <person name="Wayne K.J."/>
            <person name="Tettelin H."/>
            <person name="Glass J.I."/>
            <person name="Rusch D."/>
            <person name="Podicherti R."/>
            <person name="Tsui H.-C.T."/>
            <person name="Winkler M.E."/>
        </authorList>
    </citation>
    <scope>NUCLEOTIDE SEQUENCE</scope>
</reference>
<protein>
    <submittedName>
        <fullName evidence="1">Uncharacterized protein</fullName>
    </submittedName>
</protein>
<name>A0A382MB93_9ZZZZ</name>
<organism evidence="1">
    <name type="scientific">marine metagenome</name>
    <dbReference type="NCBI Taxonomy" id="408172"/>
    <lineage>
        <taxon>unclassified sequences</taxon>
        <taxon>metagenomes</taxon>
        <taxon>ecological metagenomes</taxon>
    </lineage>
</organism>
<dbReference type="AlphaFoldDB" id="A0A382MB93"/>
<proteinExistence type="predicted"/>
<dbReference type="EMBL" id="UINC01092474">
    <property type="protein sequence ID" value="SVC46086.1"/>
    <property type="molecule type" value="Genomic_DNA"/>
</dbReference>
<sequence length="258" mass="27888">MQEMVGRLAGLSGVVLIAASVAGLVSTQLQDEAPAKEEVLAGPEAVAPVQTHPDPMVAATPDTVQATVDRVQAARISGPHDHYPLQVGRFWVYRYQEPDSDVVTEVERVIVRREPRADGKELFIFDDGGVVYYEDGKVFEMGSSGGVNIIPVDTAGTPPPVVYRSRGMQIEKWFGAVDTSLVVAGHRFDDCLEVVTRFRALESGTRQDATSQGSDPQGSVSYSSFYAPGIGMIGRQSWPRDEQGTLAVTLADHGTRQL</sequence>
<evidence type="ECO:0000313" key="1">
    <source>
        <dbReference type="EMBL" id="SVC46086.1"/>
    </source>
</evidence>
<accession>A0A382MB93</accession>